<evidence type="ECO:0000313" key="1">
    <source>
        <dbReference type="EMBL" id="KAI8551144.1"/>
    </source>
</evidence>
<reference evidence="1" key="1">
    <citation type="submission" date="2022-02" db="EMBL/GenBank/DDBJ databases">
        <title>Plant Genome Project.</title>
        <authorList>
            <person name="Zhang R.-G."/>
        </authorList>
    </citation>
    <scope>NUCLEOTIDE SEQUENCE</scope>
    <source>
        <strain evidence="1">AT1</strain>
    </source>
</reference>
<protein>
    <submittedName>
        <fullName evidence="1">Uncharacterized protein</fullName>
    </submittedName>
</protein>
<evidence type="ECO:0000313" key="2">
    <source>
        <dbReference type="Proteomes" id="UP001062846"/>
    </source>
</evidence>
<proteinExistence type="predicted"/>
<gene>
    <name evidence="1" type="ORF">RHMOL_Rhmol06G0162200</name>
</gene>
<sequence length="65" mass="7613">MSLSLQALLRLRVLLLFLYHLQIVMTHPGLSFPRKVKVQVHALNLLHLNLLLVQVRECWMKRGVD</sequence>
<name>A0ACC0NDI1_RHOML</name>
<keyword evidence="2" id="KW-1185">Reference proteome</keyword>
<dbReference type="EMBL" id="CM046393">
    <property type="protein sequence ID" value="KAI8551144.1"/>
    <property type="molecule type" value="Genomic_DNA"/>
</dbReference>
<organism evidence="1 2">
    <name type="scientific">Rhododendron molle</name>
    <name type="common">Chinese azalea</name>
    <name type="synonym">Azalea mollis</name>
    <dbReference type="NCBI Taxonomy" id="49168"/>
    <lineage>
        <taxon>Eukaryota</taxon>
        <taxon>Viridiplantae</taxon>
        <taxon>Streptophyta</taxon>
        <taxon>Embryophyta</taxon>
        <taxon>Tracheophyta</taxon>
        <taxon>Spermatophyta</taxon>
        <taxon>Magnoliopsida</taxon>
        <taxon>eudicotyledons</taxon>
        <taxon>Gunneridae</taxon>
        <taxon>Pentapetalae</taxon>
        <taxon>asterids</taxon>
        <taxon>Ericales</taxon>
        <taxon>Ericaceae</taxon>
        <taxon>Ericoideae</taxon>
        <taxon>Rhodoreae</taxon>
        <taxon>Rhododendron</taxon>
    </lineage>
</organism>
<comment type="caution">
    <text evidence="1">The sequence shown here is derived from an EMBL/GenBank/DDBJ whole genome shotgun (WGS) entry which is preliminary data.</text>
</comment>
<dbReference type="Proteomes" id="UP001062846">
    <property type="component" value="Chromosome 6"/>
</dbReference>
<accession>A0ACC0NDI1</accession>